<keyword evidence="7" id="KW-1185">Reference proteome</keyword>
<proteinExistence type="predicted"/>
<dbReference type="InterPro" id="IPR027806">
    <property type="entry name" value="HARBI1_dom"/>
</dbReference>
<dbReference type="Pfam" id="PF13613">
    <property type="entry name" value="HTH_Tnp_4"/>
    <property type="match status" value="1"/>
</dbReference>
<feature type="region of interest" description="Disordered" evidence="3">
    <location>
        <begin position="139"/>
        <end position="177"/>
    </location>
</feature>
<evidence type="ECO:0000256" key="2">
    <source>
        <dbReference type="ARBA" id="ARBA00022723"/>
    </source>
</evidence>
<comment type="cofactor">
    <cofactor evidence="1">
        <name>a divalent metal cation</name>
        <dbReference type="ChEBI" id="CHEBI:60240"/>
    </cofactor>
</comment>
<organism evidence="6 7">
    <name type="scientific">Streptomyces alanosinicus</name>
    <dbReference type="NCBI Taxonomy" id="68171"/>
    <lineage>
        <taxon>Bacteria</taxon>
        <taxon>Bacillati</taxon>
        <taxon>Actinomycetota</taxon>
        <taxon>Actinomycetes</taxon>
        <taxon>Kitasatosporales</taxon>
        <taxon>Streptomycetaceae</taxon>
        <taxon>Streptomyces</taxon>
    </lineage>
</organism>
<evidence type="ECO:0000256" key="1">
    <source>
        <dbReference type="ARBA" id="ARBA00001968"/>
    </source>
</evidence>
<reference evidence="6" key="1">
    <citation type="journal article" date="2014" name="Int. J. Syst. Evol. Microbiol.">
        <title>Complete genome sequence of Corynebacterium casei LMG S-19264T (=DSM 44701T), isolated from a smear-ripened cheese.</title>
        <authorList>
            <consortium name="US DOE Joint Genome Institute (JGI-PGF)"/>
            <person name="Walter F."/>
            <person name="Albersmeier A."/>
            <person name="Kalinowski J."/>
            <person name="Ruckert C."/>
        </authorList>
    </citation>
    <scope>NUCLEOTIDE SEQUENCE</scope>
    <source>
        <strain evidence="6">JCM 4714</strain>
    </source>
</reference>
<sequence>MAKPLVVGVRRELRSVWRGLGCFKQAPLVLAHLRKNETSAQAGAGFGVCEATAWRYVHESVEVLASWVPRLHEALAGPDEGDFVILDGTLVPTHRIKADEPYYSQKHKKHGMNVQVITRPDGTQPWFSRATPGRTHDLTAARAHGHRPGLPRPPDPRPGRPRISGCRRHDPHPLLRT</sequence>
<evidence type="ECO:0000313" key="7">
    <source>
        <dbReference type="Proteomes" id="UP000655443"/>
    </source>
</evidence>
<dbReference type="Proteomes" id="UP000655443">
    <property type="component" value="Unassembled WGS sequence"/>
</dbReference>
<dbReference type="EMBL" id="BMVG01000071">
    <property type="protein sequence ID" value="GHE15896.1"/>
    <property type="molecule type" value="Genomic_DNA"/>
</dbReference>
<evidence type="ECO:0000259" key="5">
    <source>
        <dbReference type="Pfam" id="PF13613"/>
    </source>
</evidence>
<protein>
    <recommendedName>
        <fullName evidence="8">Transposase</fullName>
    </recommendedName>
</protein>
<name>A0A918YUL7_9ACTN</name>
<evidence type="ECO:0000256" key="3">
    <source>
        <dbReference type="SAM" id="MobiDB-lite"/>
    </source>
</evidence>
<dbReference type="GO" id="GO:0046872">
    <property type="term" value="F:metal ion binding"/>
    <property type="evidence" value="ECO:0007669"/>
    <property type="project" value="UniProtKB-KW"/>
</dbReference>
<feature type="compositionally biased region" description="Basic and acidic residues" evidence="3">
    <location>
        <begin position="167"/>
        <end position="177"/>
    </location>
</feature>
<dbReference type="Pfam" id="PF13359">
    <property type="entry name" value="DDE_Tnp_4"/>
    <property type="match status" value="1"/>
</dbReference>
<evidence type="ECO:0008006" key="8">
    <source>
        <dbReference type="Google" id="ProtNLM"/>
    </source>
</evidence>
<dbReference type="InterPro" id="IPR027805">
    <property type="entry name" value="Transposase_HTH_dom"/>
</dbReference>
<accession>A0A918YUL7</accession>
<dbReference type="AlphaFoldDB" id="A0A918YUL7"/>
<keyword evidence="2" id="KW-0479">Metal-binding</keyword>
<gene>
    <name evidence="6" type="ORF">GCM10010339_92030</name>
</gene>
<evidence type="ECO:0000313" key="6">
    <source>
        <dbReference type="EMBL" id="GHE15896.1"/>
    </source>
</evidence>
<comment type="caution">
    <text evidence="6">The sequence shown here is derived from an EMBL/GenBank/DDBJ whole genome shotgun (WGS) entry which is preliminary data.</text>
</comment>
<reference evidence="6" key="2">
    <citation type="submission" date="2020-09" db="EMBL/GenBank/DDBJ databases">
        <authorList>
            <person name="Sun Q."/>
            <person name="Ohkuma M."/>
        </authorList>
    </citation>
    <scope>NUCLEOTIDE SEQUENCE</scope>
    <source>
        <strain evidence="6">JCM 4714</strain>
    </source>
</reference>
<evidence type="ECO:0000259" key="4">
    <source>
        <dbReference type="Pfam" id="PF13359"/>
    </source>
</evidence>
<feature type="domain" description="Transposase Helix-turn-helix" evidence="5">
    <location>
        <begin position="20"/>
        <end position="65"/>
    </location>
</feature>
<feature type="domain" description="DDE Tnp4" evidence="4">
    <location>
        <begin position="86"/>
        <end position="145"/>
    </location>
</feature>